<dbReference type="CDD" id="cd18722">
    <property type="entry name" value="PIN_NicB-like"/>
    <property type="match status" value="1"/>
</dbReference>
<evidence type="ECO:0000313" key="3">
    <source>
        <dbReference type="Proteomes" id="UP001175147"/>
    </source>
</evidence>
<dbReference type="EMBL" id="JAUPBM010000175">
    <property type="protein sequence ID" value="MDO7021299.1"/>
    <property type="molecule type" value="Genomic_DNA"/>
</dbReference>
<evidence type="ECO:0000259" key="1">
    <source>
        <dbReference type="Pfam" id="PF01936"/>
    </source>
</evidence>
<gene>
    <name evidence="2" type="ORF">Q5M86_11010</name>
</gene>
<dbReference type="RefSeq" id="WP_020003453.1">
    <property type="nucleotide sequence ID" value="NZ_JAUPBL010000124.1"/>
</dbReference>
<dbReference type="Proteomes" id="UP001175147">
    <property type="component" value="Unassembled WGS sequence"/>
</dbReference>
<dbReference type="Pfam" id="PF01936">
    <property type="entry name" value="NYN"/>
    <property type="match status" value="1"/>
</dbReference>
<proteinExistence type="predicted"/>
<sequence length="223" mass="26141">MKKVFAYIDGFNSYHCLKSAIESQNSKLTNKNKWINYRKLISLFFDKNTDIEKIMFFSAIPYHAYKDDANKRKDKINKHNAFYEILDKYCHIEVVNGRFGKKIVTDICPHCNQKIKLKKHEEKETDVSLSINILYDALTIKDIDTIVIISSDTDYIPVIKMILEKTNKKIKMLFPINSRINKEFSKITNKNYSAKEIKENHIKLSQIPDKVTVDGTTYQTPYI</sequence>
<evidence type="ECO:0000313" key="2">
    <source>
        <dbReference type="EMBL" id="MDO7021299.1"/>
    </source>
</evidence>
<name>A0ABT8YZI8_9SPIR</name>
<feature type="domain" description="NYN" evidence="1">
    <location>
        <begin position="7"/>
        <end position="174"/>
    </location>
</feature>
<protein>
    <submittedName>
        <fullName evidence="2">NYN domain-containing protein</fullName>
    </submittedName>
</protein>
<keyword evidence="3" id="KW-1185">Reference proteome</keyword>
<organism evidence="2 3">
    <name type="scientific">Brachyspira innocens</name>
    <dbReference type="NCBI Taxonomy" id="13264"/>
    <lineage>
        <taxon>Bacteria</taxon>
        <taxon>Pseudomonadati</taxon>
        <taxon>Spirochaetota</taxon>
        <taxon>Spirochaetia</taxon>
        <taxon>Brachyspirales</taxon>
        <taxon>Brachyspiraceae</taxon>
        <taxon>Brachyspira</taxon>
    </lineage>
</organism>
<comment type="caution">
    <text evidence="2">The sequence shown here is derived from an EMBL/GenBank/DDBJ whole genome shotgun (WGS) entry which is preliminary data.</text>
</comment>
<dbReference type="Gene3D" id="3.40.50.1010">
    <property type="entry name" value="5'-nuclease"/>
    <property type="match status" value="1"/>
</dbReference>
<dbReference type="InterPro" id="IPR021139">
    <property type="entry name" value="NYN"/>
</dbReference>
<reference evidence="2" key="1">
    <citation type="submission" date="2023-07" db="EMBL/GenBank/DDBJ databases">
        <title>Mucosal microbiota of week-old chicken and adult hens.</title>
        <authorList>
            <person name="Volf J."/>
            <person name="Karasova D."/>
            <person name="Crhanova M."/>
            <person name="Faldynova M."/>
            <person name="Prikrylova H."/>
            <person name="Zeman M."/>
            <person name="Babak V."/>
            <person name="Rajova J."/>
            <person name="Rychlik I."/>
        </authorList>
    </citation>
    <scope>NUCLEOTIDE SEQUENCE</scope>
    <source>
        <strain evidence="2">ET902</strain>
    </source>
</reference>
<accession>A0ABT8YZI8</accession>